<proteinExistence type="inferred from homology"/>
<dbReference type="InterPro" id="IPR029000">
    <property type="entry name" value="Cyclophilin-like_dom_sf"/>
</dbReference>
<evidence type="ECO:0000313" key="9">
    <source>
        <dbReference type="Proteomes" id="UP000675881"/>
    </source>
</evidence>
<dbReference type="InterPro" id="IPR035542">
    <property type="entry name" value="CRIP"/>
</dbReference>
<evidence type="ECO:0000313" key="8">
    <source>
        <dbReference type="EMBL" id="CAF2791191.1"/>
    </source>
</evidence>
<keyword evidence="4 7" id="KW-0697">Rotamase</keyword>
<organism evidence="8 9">
    <name type="scientific">Lepeophtheirus salmonis</name>
    <name type="common">Salmon louse</name>
    <name type="synonym">Caligus salmonis</name>
    <dbReference type="NCBI Taxonomy" id="72036"/>
    <lineage>
        <taxon>Eukaryota</taxon>
        <taxon>Metazoa</taxon>
        <taxon>Ecdysozoa</taxon>
        <taxon>Arthropoda</taxon>
        <taxon>Crustacea</taxon>
        <taxon>Multicrustacea</taxon>
        <taxon>Hexanauplia</taxon>
        <taxon>Copepoda</taxon>
        <taxon>Siphonostomatoida</taxon>
        <taxon>Caligidae</taxon>
        <taxon>Lepeophtheirus</taxon>
    </lineage>
</organism>
<dbReference type="Gene3D" id="2.40.100.10">
    <property type="entry name" value="Cyclophilin-like"/>
    <property type="match status" value="1"/>
</dbReference>
<dbReference type="EMBL" id="HG994589">
    <property type="protein sequence ID" value="CAF2791191.1"/>
    <property type="molecule type" value="Genomic_DNA"/>
</dbReference>
<dbReference type="GO" id="GO:0003755">
    <property type="term" value="F:peptidyl-prolyl cis-trans isomerase activity"/>
    <property type="evidence" value="ECO:0007669"/>
    <property type="project" value="UniProtKB-UniRule"/>
</dbReference>
<keyword evidence="6" id="KW-0539">Nucleus</keyword>
<comment type="catalytic activity">
    <reaction evidence="1 7">
        <text>[protein]-peptidylproline (omega=180) = [protein]-peptidylproline (omega=0)</text>
        <dbReference type="Rhea" id="RHEA:16237"/>
        <dbReference type="Rhea" id="RHEA-COMP:10747"/>
        <dbReference type="Rhea" id="RHEA-COMP:10748"/>
        <dbReference type="ChEBI" id="CHEBI:83833"/>
        <dbReference type="ChEBI" id="CHEBI:83834"/>
        <dbReference type="EC" id="5.2.1.8"/>
    </reaction>
</comment>
<dbReference type="PANTHER" id="PTHR45843:SF1">
    <property type="entry name" value="PEPTIDYL-PROLYL CIS-TRANS ISOMERASE-LIKE 4"/>
    <property type="match status" value="1"/>
</dbReference>
<dbReference type="OrthoDB" id="2083at2759"/>
<dbReference type="PROSITE" id="PS50072">
    <property type="entry name" value="CSA_PPIASE_2"/>
    <property type="match status" value="1"/>
</dbReference>
<evidence type="ECO:0000256" key="4">
    <source>
        <dbReference type="ARBA" id="ARBA00023110"/>
    </source>
</evidence>
<evidence type="ECO:0000256" key="7">
    <source>
        <dbReference type="RuleBase" id="RU363019"/>
    </source>
</evidence>
<dbReference type="GO" id="GO:0003723">
    <property type="term" value="F:RNA binding"/>
    <property type="evidence" value="ECO:0007669"/>
    <property type="project" value="UniProtKB-KW"/>
</dbReference>
<reference evidence="8" key="1">
    <citation type="submission" date="2021-02" db="EMBL/GenBank/DDBJ databases">
        <authorList>
            <person name="Bekaert M."/>
        </authorList>
    </citation>
    <scope>NUCLEOTIDE SEQUENCE</scope>
    <source>
        <strain evidence="8">IoA-00</strain>
    </source>
</reference>
<keyword evidence="9" id="KW-1185">Reference proteome</keyword>
<comment type="function">
    <text evidence="7">PPIases accelerate the folding of proteins. It catalyzes the cis-trans isomerization of proline imidic peptide bonds in oligopeptides.</text>
</comment>
<evidence type="ECO:0000256" key="5">
    <source>
        <dbReference type="ARBA" id="ARBA00023235"/>
    </source>
</evidence>
<dbReference type="GO" id="GO:0005634">
    <property type="term" value="C:nucleus"/>
    <property type="evidence" value="ECO:0007669"/>
    <property type="project" value="UniProtKB-SubCell"/>
</dbReference>
<dbReference type="EC" id="5.2.1.8" evidence="7"/>
<evidence type="ECO:0000256" key="1">
    <source>
        <dbReference type="ARBA" id="ARBA00000971"/>
    </source>
</evidence>
<protein>
    <recommendedName>
        <fullName evidence="7">Peptidyl-prolyl cis-trans isomerase</fullName>
        <shortName evidence="7">PPIase</shortName>
        <ecNumber evidence="7">5.2.1.8</ecNumber>
    </recommendedName>
</protein>
<dbReference type="PANTHER" id="PTHR45843">
    <property type="entry name" value="PEPTIDYL-PROLYL CIS-TRANS ISOMERASE-LIKE 4"/>
    <property type="match status" value="1"/>
</dbReference>
<keyword evidence="3" id="KW-0694">RNA-binding</keyword>
<dbReference type="InterPro" id="IPR035538">
    <property type="entry name" value="Cyclophilin_PPIL4"/>
</dbReference>
<dbReference type="FunFam" id="2.40.100.10:FF:000015">
    <property type="entry name" value="Peptidyl-prolyl cis-trans isomerase"/>
    <property type="match status" value="1"/>
</dbReference>
<dbReference type="InterPro" id="IPR002130">
    <property type="entry name" value="Cyclophilin-type_PPIase_dom"/>
</dbReference>
<evidence type="ECO:0000256" key="2">
    <source>
        <dbReference type="ARBA" id="ARBA00004123"/>
    </source>
</evidence>
<comment type="subcellular location">
    <subcellularLocation>
        <location evidence="2">Nucleus</location>
    </subcellularLocation>
</comment>
<dbReference type="Proteomes" id="UP000675881">
    <property type="component" value="Chromosome 10"/>
</dbReference>
<dbReference type="CDD" id="cd01921">
    <property type="entry name" value="cyclophilin_RRM"/>
    <property type="match status" value="1"/>
</dbReference>
<gene>
    <name evidence="8" type="ORF">LSAA_2690</name>
</gene>
<name>A0A7R8CI12_LEPSM</name>
<evidence type="ECO:0000256" key="3">
    <source>
        <dbReference type="ARBA" id="ARBA00022884"/>
    </source>
</evidence>
<evidence type="ECO:0000256" key="6">
    <source>
        <dbReference type="ARBA" id="ARBA00023242"/>
    </source>
</evidence>
<dbReference type="SUPFAM" id="SSF50891">
    <property type="entry name" value="Cyclophilin-like"/>
    <property type="match status" value="1"/>
</dbReference>
<dbReference type="Pfam" id="PF00160">
    <property type="entry name" value="Pro_isomerase"/>
    <property type="match status" value="1"/>
</dbReference>
<dbReference type="PRINTS" id="PR00153">
    <property type="entry name" value="CSAPPISMRASE"/>
</dbReference>
<sequence length="212" mass="23892">MSVVLETTKGHVTIDLYTNHRPKVCENFLKLCKVKYYNYQLINSVQREFIAQTGDPTGTGRGGDSIFGRLYGNQARFFEGDPMIPKIRHSKPGLISMVNTGSNLYGSQFFITLGSDLSYLDEQTHCVFGEIVEGMELLELLNETICDKEGRPYQDIRIAHTVILDDPYEDPPNLEIPPSSPLPSAEYLKTDRLAADEDLKSMKGKQRKSLPK</sequence>
<dbReference type="AlphaFoldDB" id="A0A7R8CI12"/>
<keyword evidence="5 7" id="KW-0413">Isomerase</keyword>
<accession>A0A7R8CI12</accession>
<comment type="similarity">
    <text evidence="7">Belongs to the cyclophilin-type PPIase family.</text>
</comment>